<dbReference type="RefSeq" id="WP_162390164.1">
    <property type="nucleotide sequence ID" value="NZ_CP045997.1"/>
</dbReference>
<dbReference type="Proteomes" id="UP000464577">
    <property type="component" value="Chromosome"/>
</dbReference>
<evidence type="ECO:0000313" key="2">
    <source>
        <dbReference type="Proteomes" id="UP000464577"/>
    </source>
</evidence>
<evidence type="ECO:0000313" key="1">
    <source>
        <dbReference type="EMBL" id="QHV99772.1"/>
    </source>
</evidence>
<sequence>MSVTEAFGDVAIQMAQMAPDKIVTLKASPHLSARLETLVDRKKDGIITSEESVELEQFLTLDLFISLTKARARLLLTK</sequence>
<accession>A0A6P1W5Z0</accession>
<dbReference type="KEGG" id="senf:GJR95_34285"/>
<name>A0A6P1W5Z0_9BACT</name>
<dbReference type="AlphaFoldDB" id="A0A6P1W5Z0"/>
<keyword evidence="2" id="KW-1185">Reference proteome</keyword>
<gene>
    <name evidence="1" type="ORF">GJR95_34285</name>
</gene>
<reference evidence="1 2" key="1">
    <citation type="submission" date="2019-11" db="EMBL/GenBank/DDBJ databases">
        <title>Spirosoma endbachense sp. nov., isolated from a natural salt meadow.</title>
        <authorList>
            <person name="Rojas J."/>
            <person name="Ambika Manirajan B."/>
            <person name="Ratering S."/>
            <person name="Suarez C."/>
            <person name="Geissler-Plaum R."/>
            <person name="Schnell S."/>
        </authorList>
    </citation>
    <scope>NUCLEOTIDE SEQUENCE [LARGE SCALE GENOMIC DNA]</scope>
    <source>
        <strain evidence="1 2">I-24</strain>
    </source>
</reference>
<protein>
    <submittedName>
        <fullName evidence="1">Uncharacterized protein</fullName>
    </submittedName>
</protein>
<dbReference type="EMBL" id="CP045997">
    <property type="protein sequence ID" value="QHV99772.1"/>
    <property type="molecule type" value="Genomic_DNA"/>
</dbReference>
<organism evidence="1 2">
    <name type="scientific">Spirosoma endbachense</name>
    <dbReference type="NCBI Taxonomy" id="2666025"/>
    <lineage>
        <taxon>Bacteria</taxon>
        <taxon>Pseudomonadati</taxon>
        <taxon>Bacteroidota</taxon>
        <taxon>Cytophagia</taxon>
        <taxon>Cytophagales</taxon>
        <taxon>Cytophagaceae</taxon>
        <taxon>Spirosoma</taxon>
    </lineage>
</organism>
<proteinExistence type="predicted"/>